<sequence>MRQARRRITPLAALALAYWLITPASQAQTLRQSQLSWPAFEQYQARGQLLHFPASSHAQGQLLIWPELNQTHLWLPIAHYWQQRNWEVRLLLPDTAQQVFDPSSEQPSPAQQAWLTLQLARLAELTTSDIDQDAEINGVSVPDKTTTRPVVMLTQGSAALWYQQWVDTEQLIAPHALILFDALPQPMAQQKMLAVSLGRSPYPILDIYRRPDSPLAWHNQQRRQQQLSRREKTGYAQQRFNGIENLNKQIAGWLVRLGWLPLPPNAPHYLKEQHRESGISRPRNPAATGPTATP</sequence>
<dbReference type="Pfam" id="PF12048">
    <property type="entry name" value="DUF3530"/>
    <property type="match status" value="1"/>
</dbReference>
<dbReference type="KEGG" id="opf:CBP31_11110"/>
<reference evidence="3 4" key="1">
    <citation type="journal article" date="2014" name="Int. J. Syst. Evol. Microbiol.">
        <title>Oceanisphaera profunda sp. nov., a marine bacterium isolated from deep-sea sediment, and emended description of the genus Oceanisphaera.</title>
        <authorList>
            <person name="Xu Z."/>
            <person name="Zhang X.Y."/>
            <person name="Su H.N."/>
            <person name="Yu Z.C."/>
            <person name="Liu C."/>
            <person name="Li H."/>
            <person name="Chen X.L."/>
            <person name="Song X.Y."/>
            <person name="Xie B.B."/>
            <person name="Qin Q.L."/>
            <person name="Zhou B.C."/>
            <person name="Shi M."/>
            <person name="Huang Y."/>
            <person name="Zhang Y.Z."/>
        </authorList>
    </citation>
    <scope>NUCLEOTIDE SEQUENCE [LARGE SCALE GENOMIC DNA]</scope>
    <source>
        <strain evidence="3 4">SM1222</strain>
    </source>
</reference>
<keyword evidence="2" id="KW-0732">Signal</keyword>
<evidence type="ECO:0000256" key="1">
    <source>
        <dbReference type="SAM" id="MobiDB-lite"/>
    </source>
</evidence>
<dbReference type="RefSeq" id="WP_087037285.1">
    <property type="nucleotide sequence ID" value="NZ_CP021377.1"/>
</dbReference>
<accession>A0A1Y0D6D5</accession>
<name>A0A1Y0D6D5_9GAMM</name>
<dbReference type="EMBL" id="CP021377">
    <property type="protein sequence ID" value="ART83101.1"/>
    <property type="molecule type" value="Genomic_DNA"/>
</dbReference>
<feature type="region of interest" description="Disordered" evidence="1">
    <location>
        <begin position="271"/>
        <end position="294"/>
    </location>
</feature>
<protein>
    <recommendedName>
        <fullName evidence="5">DUF3530 domain-containing protein</fullName>
    </recommendedName>
</protein>
<proteinExistence type="predicted"/>
<keyword evidence="4" id="KW-1185">Reference proteome</keyword>
<dbReference type="InterPro" id="IPR022529">
    <property type="entry name" value="DUF3530"/>
</dbReference>
<evidence type="ECO:0000256" key="2">
    <source>
        <dbReference type="SAM" id="SignalP"/>
    </source>
</evidence>
<dbReference type="Proteomes" id="UP000243937">
    <property type="component" value="Chromosome"/>
</dbReference>
<dbReference type="OrthoDB" id="5599854at2"/>
<evidence type="ECO:0008006" key="5">
    <source>
        <dbReference type="Google" id="ProtNLM"/>
    </source>
</evidence>
<evidence type="ECO:0000313" key="4">
    <source>
        <dbReference type="Proteomes" id="UP000243937"/>
    </source>
</evidence>
<feature type="chain" id="PRO_5013276607" description="DUF3530 domain-containing protein" evidence="2">
    <location>
        <begin position="28"/>
        <end position="294"/>
    </location>
</feature>
<evidence type="ECO:0000313" key="3">
    <source>
        <dbReference type="EMBL" id="ART83101.1"/>
    </source>
</evidence>
<gene>
    <name evidence="3" type="ORF">CBP31_11110</name>
</gene>
<feature type="signal peptide" evidence="2">
    <location>
        <begin position="1"/>
        <end position="27"/>
    </location>
</feature>
<dbReference type="AlphaFoldDB" id="A0A1Y0D6D5"/>
<organism evidence="3 4">
    <name type="scientific">Oceanisphaera profunda</name>
    <dbReference type="NCBI Taxonomy" id="1416627"/>
    <lineage>
        <taxon>Bacteria</taxon>
        <taxon>Pseudomonadati</taxon>
        <taxon>Pseudomonadota</taxon>
        <taxon>Gammaproteobacteria</taxon>
        <taxon>Aeromonadales</taxon>
        <taxon>Aeromonadaceae</taxon>
        <taxon>Oceanisphaera</taxon>
    </lineage>
</organism>